<evidence type="ECO:0000256" key="4">
    <source>
        <dbReference type="SAM" id="Coils"/>
    </source>
</evidence>
<dbReference type="GO" id="GO:0005634">
    <property type="term" value="C:nucleus"/>
    <property type="evidence" value="ECO:0007669"/>
    <property type="project" value="TreeGrafter"/>
</dbReference>
<evidence type="ECO:0000259" key="6">
    <source>
        <dbReference type="Pfam" id="PF13476"/>
    </source>
</evidence>
<evidence type="ECO:0000313" key="7">
    <source>
        <dbReference type="Proteomes" id="UP000025227"/>
    </source>
</evidence>
<dbReference type="GO" id="GO:0016887">
    <property type="term" value="F:ATP hydrolysis activity"/>
    <property type="evidence" value="ECO:0007669"/>
    <property type="project" value="InterPro"/>
</dbReference>
<evidence type="ECO:0000313" key="8">
    <source>
        <dbReference type="WBParaSite" id="HCON_00061410-00002"/>
    </source>
</evidence>
<feature type="domain" description="Rad50/SbcC-type AAA" evidence="6">
    <location>
        <begin position="18"/>
        <end position="237"/>
    </location>
</feature>
<feature type="region of interest" description="Disordered" evidence="5">
    <location>
        <begin position="317"/>
        <end position="339"/>
    </location>
</feature>
<dbReference type="WBParaSite" id="HCON_00061410-00002">
    <property type="protein sequence ID" value="HCON_00061410-00002"/>
    <property type="gene ID" value="HCON_00061410"/>
</dbReference>
<keyword evidence="7" id="KW-1185">Reference proteome</keyword>
<dbReference type="GO" id="GO:0003697">
    <property type="term" value="F:single-stranded DNA binding"/>
    <property type="evidence" value="ECO:0007669"/>
    <property type="project" value="TreeGrafter"/>
</dbReference>
<dbReference type="SUPFAM" id="SSF52540">
    <property type="entry name" value="P-loop containing nucleoside triphosphate hydrolases"/>
    <property type="match status" value="1"/>
</dbReference>
<name>A0A7I4Y710_HAECO</name>
<evidence type="ECO:0000256" key="3">
    <source>
        <dbReference type="ARBA" id="ARBA00023054"/>
    </source>
</evidence>
<keyword evidence="3 4" id="KW-0175">Coiled coil</keyword>
<dbReference type="Gene3D" id="3.40.50.300">
    <property type="entry name" value="P-loop containing nucleotide triphosphate hydrolases"/>
    <property type="match status" value="2"/>
</dbReference>
<dbReference type="Proteomes" id="UP000025227">
    <property type="component" value="Unplaced"/>
</dbReference>
<protein>
    <recommendedName>
        <fullName evidence="2">Structural maintenance of chromosomes protein 5</fullName>
    </recommendedName>
</protein>
<sequence>METTSDSPQIFPDGSITKIVYHNFLTYDDVECKPGPNLNMFIGTNGAGKSTVICGICLAVGGNPKILGRSERMGDYIKHKRDEGFVEVYMWIDNPCTFLAQDKVKSFSEQSPVDLLMNTERAGNPSLLEQHEELIRKKKHESVHIEKAREVENRLQSIEGEIAMLLPRVENYKKKEFLRTKIKILQKKKAILDYKESKERFAVEEAAVDQVQSAVKNTEKKIKKLRTKIEKEQEREKEYLARQNNILRQTRGISDEVDALTNINLYADKVRDATERFNRLKKQNDTWEQEMDSIRKQVDRVRENVSAAKEEMKGYEEFKKETAQKTQQHAEEDDRLCKTEEGLQAEERKLNSEKMKLRDEARRIDQVMEGRVRILENLRSNMADEAWRWYQANRDKFRHPVYVPILHMTVPDAKTAMLLENLIAVRDLPMFIFGCKEDETLLTDRRHNWKLNSTVVPPSQVNLSALSTTVTQEMKGFGFTRFAVDLFTAPDVVKQYLCNVARLHQVPIGSARSNDLYDEIKSAFTNTPYKLYLTDRYRVQFTVSKYGSHEVIGQQSELRSPARLFVAHTSSLDDKSKFEEERQRIRACEKELSDRRSQVSQKRASIQKEREALKAKQAEWRTKRDELTNLERSLSNRENKLEMLSANRPNIDQARAALKETKVLASKEALETVLKILQKLEKLRKMNVEESLLRLALKGLRESLSEVEQQVLAVEEKLQEELTLMEGRLTVFRSAKEDLGRVAENLYEYCGLKTLEESEMTVEEKEIPKQLEKLFADENIPDDRSAVLRLLEEEKVKLNIASVDGSKEDVDRCERLKQEKVILLDRKVQQEITREAWKANLTKEIMEWREPVEDLIRKINVNYSKFFATLGCAGEVYLEIPEDPLNIDGYGIMIMVSFRNGERLRRLDHQVQSGGERSVSTMLYLLALQELCPVPFRCVDEINQGMDPVNERKVFSIMVDTLSGEGNLAKTQYFLLTPKLLHGLKFNRKVTVQIVHNGATLSENCHEWDVRNFLSIMKSRVAS</sequence>
<dbReference type="PANTHER" id="PTHR45916:SF1">
    <property type="entry name" value="STRUCTURAL MAINTENANCE OF CHROMOSOMES PROTEIN 5"/>
    <property type="match status" value="1"/>
</dbReference>
<dbReference type="GO" id="GO:0000724">
    <property type="term" value="P:double-strand break repair via homologous recombination"/>
    <property type="evidence" value="ECO:0007669"/>
    <property type="project" value="TreeGrafter"/>
</dbReference>
<comment type="similarity">
    <text evidence="1">Belongs to the SMC family. SMC5 subfamily.</text>
</comment>
<evidence type="ECO:0000256" key="1">
    <source>
        <dbReference type="ARBA" id="ARBA00010171"/>
    </source>
</evidence>
<dbReference type="InterPro" id="IPR027417">
    <property type="entry name" value="P-loop_NTPase"/>
</dbReference>
<accession>A0A7I4Y710</accession>
<evidence type="ECO:0000256" key="2">
    <source>
        <dbReference type="ARBA" id="ARBA00018687"/>
    </source>
</evidence>
<reference evidence="8" key="1">
    <citation type="submission" date="2020-12" db="UniProtKB">
        <authorList>
            <consortium name="WormBaseParasite"/>
        </authorList>
    </citation>
    <scope>IDENTIFICATION</scope>
    <source>
        <strain evidence="8">MHco3</strain>
    </source>
</reference>
<dbReference type="InterPro" id="IPR038729">
    <property type="entry name" value="Rad50/SbcC_AAA"/>
</dbReference>
<dbReference type="Pfam" id="PF13476">
    <property type="entry name" value="AAA_23"/>
    <property type="match status" value="1"/>
</dbReference>
<dbReference type="OMA" id="RFWTSQP"/>
<dbReference type="OrthoDB" id="10254973at2759"/>
<dbReference type="PANTHER" id="PTHR45916">
    <property type="entry name" value="STRUCTURAL MAINTENANCE OF CHROMOSOMES PROTEIN 5"/>
    <property type="match status" value="1"/>
</dbReference>
<proteinExistence type="inferred from homology"/>
<dbReference type="AlphaFoldDB" id="A0A7I4Y710"/>
<feature type="coiled-coil region" evidence="4">
    <location>
        <begin position="596"/>
        <end position="647"/>
    </location>
</feature>
<dbReference type="GO" id="GO:0030915">
    <property type="term" value="C:Smc5-Smc6 complex"/>
    <property type="evidence" value="ECO:0007669"/>
    <property type="project" value="TreeGrafter"/>
</dbReference>
<organism evidence="7 8">
    <name type="scientific">Haemonchus contortus</name>
    <name type="common">Barber pole worm</name>
    <dbReference type="NCBI Taxonomy" id="6289"/>
    <lineage>
        <taxon>Eukaryota</taxon>
        <taxon>Metazoa</taxon>
        <taxon>Ecdysozoa</taxon>
        <taxon>Nematoda</taxon>
        <taxon>Chromadorea</taxon>
        <taxon>Rhabditida</taxon>
        <taxon>Rhabditina</taxon>
        <taxon>Rhabditomorpha</taxon>
        <taxon>Strongyloidea</taxon>
        <taxon>Trichostrongylidae</taxon>
        <taxon>Haemonchus</taxon>
    </lineage>
</organism>
<evidence type="ECO:0000256" key="5">
    <source>
        <dbReference type="SAM" id="MobiDB-lite"/>
    </source>
</evidence>
<feature type="coiled-coil region" evidence="4">
    <location>
        <begin position="697"/>
        <end position="724"/>
    </location>
</feature>